<dbReference type="InterPro" id="IPR046432">
    <property type="entry name" value="TASOR"/>
</dbReference>
<protein>
    <submittedName>
        <fullName evidence="4">DUF3715 domain-containing protein</fullName>
    </submittedName>
</protein>
<evidence type="ECO:0000313" key="4">
    <source>
        <dbReference type="WBParaSite" id="EVEC_0000601301-mRNA-1"/>
    </source>
</evidence>
<feature type="region of interest" description="Disordered" evidence="1">
    <location>
        <begin position="684"/>
        <end position="706"/>
    </location>
</feature>
<dbReference type="AlphaFoldDB" id="A0A0N4V6W4"/>
<dbReference type="GO" id="GO:0045814">
    <property type="term" value="P:negative regulation of gene expression, epigenetic"/>
    <property type="evidence" value="ECO:0007669"/>
    <property type="project" value="InterPro"/>
</dbReference>
<feature type="region of interest" description="Disordered" evidence="1">
    <location>
        <begin position="502"/>
        <end position="530"/>
    </location>
</feature>
<dbReference type="STRING" id="51028.A0A0N4V6W4"/>
<dbReference type="EMBL" id="UXUI01008220">
    <property type="protein sequence ID" value="VDD90873.1"/>
    <property type="molecule type" value="Genomic_DNA"/>
</dbReference>
<dbReference type="PANTHER" id="PTHR16207">
    <property type="entry name" value="SET DOMAIN-CONTAINING PROTEIN"/>
    <property type="match status" value="1"/>
</dbReference>
<keyword evidence="3" id="KW-1185">Reference proteome</keyword>
<dbReference type="WBParaSite" id="EVEC_0000601301-mRNA-1">
    <property type="protein sequence ID" value="EVEC_0000601301-mRNA-1"/>
    <property type="gene ID" value="EVEC_0000601301"/>
</dbReference>
<evidence type="ECO:0000313" key="2">
    <source>
        <dbReference type="EMBL" id="VDD90873.1"/>
    </source>
</evidence>
<feature type="compositionally biased region" description="Polar residues" evidence="1">
    <location>
        <begin position="684"/>
        <end position="697"/>
    </location>
</feature>
<gene>
    <name evidence="2" type="ORF">EVEC_LOCUS5624</name>
</gene>
<reference evidence="4" key="1">
    <citation type="submission" date="2017-02" db="UniProtKB">
        <authorList>
            <consortium name="WormBaseParasite"/>
        </authorList>
    </citation>
    <scope>IDENTIFICATION</scope>
</reference>
<feature type="compositionally biased region" description="Basic and acidic residues" evidence="1">
    <location>
        <begin position="506"/>
        <end position="530"/>
    </location>
</feature>
<evidence type="ECO:0000313" key="3">
    <source>
        <dbReference type="Proteomes" id="UP000274131"/>
    </source>
</evidence>
<dbReference type="GO" id="GO:0005654">
    <property type="term" value="C:nucleoplasm"/>
    <property type="evidence" value="ECO:0007669"/>
    <property type="project" value="TreeGrafter"/>
</dbReference>
<dbReference type="OrthoDB" id="5960959at2759"/>
<proteinExistence type="predicted"/>
<dbReference type="Proteomes" id="UP000274131">
    <property type="component" value="Unassembled WGS sequence"/>
</dbReference>
<organism evidence="4">
    <name type="scientific">Enterobius vermicularis</name>
    <name type="common">Human pinworm</name>
    <dbReference type="NCBI Taxonomy" id="51028"/>
    <lineage>
        <taxon>Eukaryota</taxon>
        <taxon>Metazoa</taxon>
        <taxon>Ecdysozoa</taxon>
        <taxon>Nematoda</taxon>
        <taxon>Chromadorea</taxon>
        <taxon>Rhabditida</taxon>
        <taxon>Spirurina</taxon>
        <taxon>Oxyuridomorpha</taxon>
        <taxon>Oxyuroidea</taxon>
        <taxon>Oxyuridae</taxon>
        <taxon>Enterobius</taxon>
    </lineage>
</organism>
<evidence type="ECO:0000256" key="1">
    <source>
        <dbReference type="SAM" id="MobiDB-lite"/>
    </source>
</evidence>
<name>A0A0N4V6W4_ENTVE</name>
<accession>A0A0N4V6W4</accession>
<sequence>MFIILDQYLAEITEKPQITSSAPKVFQVAINSDMFHKSFGPVFMGRLSQSCSNKEGIKISSCMGVSSEVLERKFNNFRKQLEDAGLPSEVSYGFMALSGIQQQAKVIVEHGLRAGNFVVGEVGNAEKGVYLIESPDLVVPSAFFESTVIRIMCFKVLKGRSRVVDLGSYKVEPSFGYNSHIPPPVKNRKLSRYFLHRSNQVFLFETLSSGKLSLVPSNVLPYGIFTVEFPPTVSLRFNVKLSEVWKGSLKSGAEVFHHLRLSSIGGVLLKPLSLHMAVRHILGIAQIAYSILLCKLLHNLAVNAVGSFKDFNRVKLFELHVPALVDWSTCLKFPFIQELLSPTSAGELGLKKELFLANSKHYVSYYVLTAAQENPRFVRFVEMTQAHRVVGYQILDSDAHLILIPNGSLSMALSLPYRGETLFHCLHLSKESCVMGLHKPLSEREKYSDNCVMLLCLSNFLDGELETTTLDCEGTLKPDIVHEPVALEYSKKDVEENFENVDMDVDDPRPNAETADVKETTSYEKDSDQKPAKFRKTKVITSTSLTDPRLSISEYFKKRSTLAKGTTPPEKNEITVKKSRIETSDSSSKEYKTVTVKSRENENSAEVTSSTYAYQAPVPQVALVIEKMKDPKTVTSSDLAERIEERDIGENLTRSDPARDANLTENYSQEKNCWFGGRAYNESVNTTTPQESSSCSSVLMDEDERDRDTDLRFMQLSEGRLARIMSDLRMTASSVNEQMCQIGLIKKSTELAVGSRLTFAAHFSHTPEIATGKDMDYRLNDSSSTLMAPLIEESGKSTVCCDPLY</sequence>
<reference evidence="2 3" key="2">
    <citation type="submission" date="2018-10" db="EMBL/GenBank/DDBJ databases">
        <authorList>
            <consortium name="Pathogen Informatics"/>
        </authorList>
    </citation>
    <scope>NUCLEOTIDE SEQUENCE [LARGE SCALE GENOMIC DNA]</scope>
</reference>
<dbReference type="PANTHER" id="PTHR16207:SF11">
    <property type="entry name" value="SET DOMAIN-CONTAINING PROTEIN"/>
    <property type="match status" value="1"/>
</dbReference>